<name>A0ABW6UJ32_9ACTN</name>
<proteinExistence type="predicted"/>
<keyword evidence="3" id="KW-1185">Reference proteome</keyword>
<feature type="compositionally biased region" description="Polar residues" evidence="1">
    <location>
        <begin position="98"/>
        <end position="107"/>
    </location>
</feature>
<feature type="compositionally biased region" description="Low complexity" evidence="1">
    <location>
        <begin position="122"/>
        <end position="134"/>
    </location>
</feature>
<feature type="region of interest" description="Disordered" evidence="1">
    <location>
        <begin position="83"/>
        <end position="134"/>
    </location>
</feature>
<evidence type="ECO:0000313" key="3">
    <source>
        <dbReference type="Proteomes" id="UP001602058"/>
    </source>
</evidence>
<comment type="caution">
    <text evidence="2">The sequence shown here is derived from an EMBL/GenBank/DDBJ whole genome shotgun (WGS) entry which is preliminary data.</text>
</comment>
<evidence type="ECO:0000256" key="1">
    <source>
        <dbReference type="SAM" id="MobiDB-lite"/>
    </source>
</evidence>
<evidence type="ECO:0000313" key="2">
    <source>
        <dbReference type="EMBL" id="MFF4523437.1"/>
    </source>
</evidence>
<reference evidence="2 3" key="1">
    <citation type="submission" date="2024-10" db="EMBL/GenBank/DDBJ databases">
        <title>The Natural Products Discovery Center: Release of the First 8490 Sequenced Strains for Exploring Actinobacteria Biosynthetic Diversity.</title>
        <authorList>
            <person name="Kalkreuter E."/>
            <person name="Kautsar S.A."/>
            <person name="Yang D."/>
            <person name="Bader C.D."/>
            <person name="Teijaro C.N."/>
            <person name="Fluegel L."/>
            <person name="Davis C.M."/>
            <person name="Simpson J.R."/>
            <person name="Lauterbach L."/>
            <person name="Steele A.D."/>
            <person name="Gui C."/>
            <person name="Meng S."/>
            <person name="Li G."/>
            <person name="Viehrig K."/>
            <person name="Ye F."/>
            <person name="Su P."/>
            <person name="Kiefer A.F."/>
            <person name="Nichols A."/>
            <person name="Cepeda A.J."/>
            <person name="Yan W."/>
            <person name="Fan B."/>
            <person name="Jiang Y."/>
            <person name="Adhikari A."/>
            <person name="Zheng C.-J."/>
            <person name="Schuster L."/>
            <person name="Cowan T.M."/>
            <person name="Smanski M.J."/>
            <person name="Chevrette M.G."/>
            <person name="De Carvalho L.P.S."/>
            <person name="Shen B."/>
        </authorList>
    </citation>
    <scope>NUCLEOTIDE SEQUENCE [LARGE SCALE GENOMIC DNA]</scope>
    <source>
        <strain evidence="2 3">NPDC001390</strain>
    </source>
</reference>
<organism evidence="2 3">
    <name type="scientific">Streptomyces bluensis</name>
    <dbReference type="NCBI Taxonomy" id="33897"/>
    <lineage>
        <taxon>Bacteria</taxon>
        <taxon>Bacillati</taxon>
        <taxon>Actinomycetota</taxon>
        <taxon>Actinomycetes</taxon>
        <taxon>Kitasatosporales</taxon>
        <taxon>Streptomycetaceae</taxon>
        <taxon>Streptomyces</taxon>
    </lineage>
</organism>
<accession>A0ABW6UJ32</accession>
<dbReference type="RefSeq" id="WP_387887778.1">
    <property type="nucleotide sequence ID" value="NZ_JBIAWJ010000009.1"/>
</dbReference>
<gene>
    <name evidence="2" type="ORF">ACFY1D_18745</name>
</gene>
<dbReference type="Proteomes" id="UP001602058">
    <property type="component" value="Unassembled WGS sequence"/>
</dbReference>
<protein>
    <submittedName>
        <fullName evidence="2">Uncharacterized protein</fullName>
    </submittedName>
</protein>
<dbReference type="EMBL" id="JBIAWJ010000009">
    <property type="protein sequence ID" value="MFF4523437.1"/>
    <property type="molecule type" value="Genomic_DNA"/>
</dbReference>
<sequence length="134" mass="15038">MATEQRTQRRARPIAGTRPTVRLDEQFARDLAVLMQTGDDLTTAMRTAVGIVANMYRTAWHYEIVPVGTAPTLGPYKFVEKPPFVGPPSLPTVDHNGPTWTLSSRQTSTDDARRQHQPPRLPQRQQAGRQPVRP</sequence>